<dbReference type="Proteomes" id="UP000325002">
    <property type="component" value="Unassembled WGS sequence"/>
</dbReference>
<dbReference type="EMBL" id="SAYD01000018">
    <property type="protein sequence ID" value="TXJ39172.1"/>
    <property type="molecule type" value="Genomic_DNA"/>
</dbReference>
<reference evidence="1 2" key="1">
    <citation type="journal article" date="1992" name="Lakartidningen">
        <title>[Penicillin V and not amoxicillin is the first choice preparation in acute otitis].</title>
        <authorList>
            <person name="Kamme C."/>
            <person name="Lundgren K."/>
            <person name="Prellner K."/>
        </authorList>
    </citation>
    <scope>NUCLEOTIDE SEQUENCE [LARGE SCALE GENOMIC DNA]</scope>
    <source>
        <strain evidence="1 2">PC3997IV</strain>
    </source>
</reference>
<organism evidence="1 2">
    <name type="scientific">Brachyspira aalborgi</name>
    <dbReference type="NCBI Taxonomy" id="29522"/>
    <lineage>
        <taxon>Bacteria</taxon>
        <taxon>Pseudomonadati</taxon>
        <taxon>Spirochaetota</taxon>
        <taxon>Spirochaetia</taxon>
        <taxon>Brachyspirales</taxon>
        <taxon>Brachyspiraceae</taxon>
        <taxon>Brachyspira</taxon>
    </lineage>
</organism>
<accession>A0A5C8ER14</accession>
<evidence type="ECO:0000313" key="1">
    <source>
        <dbReference type="EMBL" id="TXJ39172.1"/>
    </source>
</evidence>
<name>A0A5C8ER14_9SPIR</name>
<dbReference type="InterPro" id="IPR035451">
    <property type="entry name" value="Ada-like_dom_sf"/>
</dbReference>
<evidence type="ECO:0000313" key="2">
    <source>
        <dbReference type="Proteomes" id="UP000325002"/>
    </source>
</evidence>
<protein>
    <recommendedName>
        <fullName evidence="3">Ada DNA repair metal-binding domain-containing protein</fullName>
    </recommendedName>
</protein>
<dbReference type="Gene3D" id="3.40.10.10">
    <property type="entry name" value="DNA Methylphosphotriester Repair Domain"/>
    <property type="match status" value="1"/>
</dbReference>
<gene>
    <name evidence="1" type="ORF">EPJ81_05105</name>
</gene>
<comment type="caution">
    <text evidence="1">The sequence shown here is derived from an EMBL/GenBank/DDBJ whole genome shotgun (WGS) entry which is preliminary data.</text>
</comment>
<proteinExistence type="predicted"/>
<evidence type="ECO:0008006" key="3">
    <source>
        <dbReference type="Google" id="ProtNLM"/>
    </source>
</evidence>
<sequence length="65" mass="7356">MKNANETISENKINDAEKIVYIAKTGKKYHLENCRTLRGEKEAIDLNEAIKNGYEVCKVCKPDGI</sequence>
<dbReference type="AlphaFoldDB" id="A0A5C8ER14"/>
<dbReference type="SUPFAM" id="SSF57884">
    <property type="entry name" value="Ada DNA repair protein, N-terminal domain (N-Ada 10)"/>
    <property type="match status" value="1"/>
</dbReference>